<dbReference type="Gene3D" id="1.10.533.10">
    <property type="entry name" value="Death Domain, Fas"/>
    <property type="match status" value="1"/>
</dbReference>
<feature type="compositionally biased region" description="Basic and acidic residues" evidence="1">
    <location>
        <begin position="155"/>
        <end position="170"/>
    </location>
</feature>
<sequence length="213" mass="24211">MSAERLGMYQIRGPTLKIIVHTMDSRQEPKTIQKACQLVAKKIGREWPRLYLVLPMKPEREHTKRQKDIQQLTDARILRCDRTLSGDARAALARWMLLYHQADLNDLIAALEAAGWLQLATDIRRRWQKSTGVGEENVSGQTETFGQTKGQLASEMKESTKRPSEQKYPNEADNLGNTAKSQDVNQENSPTPLHLMRSSLIKSNSRQAITSEE</sequence>
<feature type="compositionally biased region" description="Polar residues" evidence="1">
    <location>
        <begin position="175"/>
        <end position="191"/>
    </location>
</feature>
<protein>
    <recommendedName>
        <fullName evidence="4">Death domain-containing protein</fullName>
    </recommendedName>
</protein>
<dbReference type="EMBL" id="CAAALY010014109">
    <property type="protein sequence ID" value="VEL12213.1"/>
    <property type="molecule type" value="Genomic_DNA"/>
</dbReference>
<comment type="caution">
    <text evidence="2">The sequence shown here is derived from an EMBL/GenBank/DDBJ whole genome shotgun (WGS) entry which is preliminary data.</text>
</comment>
<proteinExistence type="predicted"/>
<dbReference type="AlphaFoldDB" id="A0A3S5B3I6"/>
<gene>
    <name evidence="2" type="ORF">PXEA_LOCUS5653</name>
</gene>
<feature type="compositionally biased region" description="Polar residues" evidence="1">
    <location>
        <begin position="138"/>
        <end position="151"/>
    </location>
</feature>
<evidence type="ECO:0000313" key="2">
    <source>
        <dbReference type="EMBL" id="VEL12213.1"/>
    </source>
</evidence>
<dbReference type="Proteomes" id="UP000784294">
    <property type="component" value="Unassembled WGS sequence"/>
</dbReference>
<keyword evidence="3" id="KW-1185">Reference proteome</keyword>
<evidence type="ECO:0008006" key="4">
    <source>
        <dbReference type="Google" id="ProtNLM"/>
    </source>
</evidence>
<feature type="compositionally biased region" description="Polar residues" evidence="1">
    <location>
        <begin position="200"/>
        <end position="213"/>
    </location>
</feature>
<evidence type="ECO:0000256" key="1">
    <source>
        <dbReference type="SAM" id="MobiDB-lite"/>
    </source>
</evidence>
<organism evidence="2 3">
    <name type="scientific">Protopolystoma xenopodis</name>
    <dbReference type="NCBI Taxonomy" id="117903"/>
    <lineage>
        <taxon>Eukaryota</taxon>
        <taxon>Metazoa</taxon>
        <taxon>Spiralia</taxon>
        <taxon>Lophotrochozoa</taxon>
        <taxon>Platyhelminthes</taxon>
        <taxon>Monogenea</taxon>
        <taxon>Polyopisthocotylea</taxon>
        <taxon>Polystomatidea</taxon>
        <taxon>Polystomatidae</taxon>
        <taxon>Protopolystoma</taxon>
    </lineage>
</organism>
<dbReference type="OrthoDB" id="6255404at2759"/>
<accession>A0A3S5B3I6</accession>
<dbReference type="InterPro" id="IPR011029">
    <property type="entry name" value="DEATH-like_dom_sf"/>
</dbReference>
<evidence type="ECO:0000313" key="3">
    <source>
        <dbReference type="Proteomes" id="UP000784294"/>
    </source>
</evidence>
<reference evidence="2" key="1">
    <citation type="submission" date="2018-11" db="EMBL/GenBank/DDBJ databases">
        <authorList>
            <consortium name="Pathogen Informatics"/>
        </authorList>
    </citation>
    <scope>NUCLEOTIDE SEQUENCE</scope>
</reference>
<name>A0A3S5B3I6_9PLAT</name>
<feature type="region of interest" description="Disordered" evidence="1">
    <location>
        <begin position="131"/>
        <end position="213"/>
    </location>
</feature>